<dbReference type="EMBL" id="CP003639">
    <property type="protein sequence ID" value="AFM41966.1"/>
    <property type="molecule type" value="Genomic_DNA"/>
</dbReference>
<feature type="region of interest" description="Disordered" evidence="1">
    <location>
        <begin position="1"/>
        <end position="55"/>
    </location>
</feature>
<dbReference type="HOGENOM" id="CLU_3098141_0_0_9"/>
<dbReference type="RefSeq" id="WP_014827958.1">
    <property type="nucleotide sequence ID" value="NC_018068.1"/>
</dbReference>
<sequence length="55" mass="6710">MSKNKTRRDELAQKYPEVEQHFQNIKQEMNEPQIERLGETKKEQKERTEGHWNPS</sequence>
<organism evidence="2 3">
    <name type="scientific">Desulfosporosinus acidiphilus (strain DSM 22704 / JCM 16185 / SJ4)</name>
    <dbReference type="NCBI Taxonomy" id="646529"/>
    <lineage>
        <taxon>Bacteria</taxon>
        <taxon>Bacillati</taxon>
        <taxon>Bacillota</taxon>
        <taxon>Clostridia</taxon>
        <taxon>Eubacteriales</taxon>
        <taxon>Desulfitobacteriaceae</taxon>
        <taxon>Desulfosporosinus</taxon>
    </lineage>
</organism>
<feature type="compositionally biased region" description="Basic and acidic residues" evidence="1">
    <location>
        <begin position="33"/>
        <end position="55"/>
    </location>
</feature>
<dbReference type="AlphaFoldDB" id="I4D842"/>
<dbReference type="eggNOG" id="ENOG502ZXKJ">
    <property type="taxonomic scope" value="Bacteria"/>
</dbReference>
<proteinExistence type="predicted"/>
<dbReference type="Proteomes" id="UP000002892">
    <property type="component" value="Chromosome"/>
</dbReference>
<reference evidence="2 3" key="1">
    <citation type="journal article" date="2012" name="J. Bacteriol.">
        <title>Complete genome sequences of Desulfosporosinus orientis DSM765T, Desulfosporosinus youngiae DSM17734T, Desulfosporosinus meridiei DSM13257T, and Desulfosporosinus acidiphilus DSM22704T.</title>
        <authorList>
            <person name="Pester M."/>
            <person name="Brambilla E."/>
            <person name="Alazard D."/>
            <person name="Rattei T."/>
            <person name="Weinmaier T."/>
            <person name="Han J."/>
            <person name="Lucas S."/>
            <person name="Lapidus A."/>
            <person name="Cheng J.F."/>
            <person name="Goodwin L."/>
            <person name="Pitluck S."/>
            <person name="Peters L."/>
            <person name="Ovchinnikova G."/>
            <person name="Teshima H."/>
            <person name="Detter J.C."/>
            <person name="Han C.S."/>
            <person name="Tapia R."/>
            <person name="Land M.L."/>
            <person name="Hauser L."/>
            <person name="Kyrpides N.C."/>
            <person name="Ivanova N.N."/>
            <person name="Pagani I."/>
            <person name="Huntmann M."/>
            <person name="Wei C.L."/>
            <person name="Davenport K.W."/>
            <person name="Daligault H."/>
            <person name="Chain P.S."/>
            <person name="Chen A."/>
            <person name="Mavromatis K."/>
            <person name="Markowitz V."/>
            <person name="Szeto E."/>
            <person name="Mikhailova N."/>
            <person name="Pati A."/>
            <person name="Wagner M."/>
            <person name="Woyke T."/>
            <person name="Ollivier B."/>
            <person name="Klenk H.P."/>
            <person name="Spring S."/>
            <person name="Loy A."/>
        </authorList>
    </citation>
    <scope>NUCLEOTIDE SEQUENCE [LARGE SCALE GENOMIC DNA]</scope>
    <source>
        <strain evidence="3">DSM 22704 / JCM 16185 / SJ4</strain>
    </source>
</reference>
<keyword evidence="3" id="KW-1185">Reference proteome</keyword>
<evidence type="ECO:0000313" key="2">
    <source>
        <dbReference type="EMBL" id="AFM41966.1"/>
    </source>
</evidence>
<dbReference type="KEGG" id="dai:Desaci_3059"/>
<evidence type="ECO:0000256" key="1">
    <source>
        <dbReference type="SAM" id="MobiDB-lite"/>
    </source>
</evidence>
<feature type="compositionally biased region" description="Basic and acidic residues" evidence="1">
    <location>
        <begin position="7"/>
        <end position="20"/>
    </location>
</feature>
<gene>
    <name evidence="2" type="ordered locus">Desaci_3059</name>
</gene>
<accession>I4D842</accession>
<name>I4D842_DESAJ</name>
<evidence type="ECO:0000313" key="3">
    <source>
        <dbReference type="Proteomes" id="UP000002892"/>
    </source>
</evidence>
<protein>
    <submittedName>
        <fullName evidence="2">Uncharacterized protein</fullName>
    </submittedName>
</protein>